<dbReference type="PANTHER" id="PTHR46825:SF8">
    <property type="entry name" value="BETA-LACTAMASE-RELATED"/>
    <property type="match status" value="1"/>
</dbReference>
<dbReference type="InterPro" id="IPR001466">
    <property type="entry name" value="Beta-lactam-related"/>
</dbReference>
<feature type="domain" description="Beta-lactamase-related" evidence="1">
    <location>
        <begin position="17"/>
        <end position="346"/>
    </location>
</feature>
<dbReference type="InterPro" id="IPR050491">
    <property type="entry name" value="AmpC-like"/>
</dbReference>
<dbReference type="PANTHER" id="PTHR46825">
    <property type="entry name" value="D-ALANYL-D-ALANINE-CARBOXYPEPTIDASE/ENDOPEPTIDASE AMPH"/>
    <property type="match status" value="1"/>
</dbReference>
<sequence length="458" mass="49084">MTAKPTVPPDTAHWTARLTALAARHSVPGAGLGIWYQGRRIEAAAGLANAGARIDATTDTLWQIGSITKVWTATAAMGLVDEGALTLDRPLVEVMPELRLADEHLTRSVTLRHLLAHTSGIDGDYFPDTGRGDDCLERYAELLADLPACHPLGATMSYCNAGYTLIGRVMERVTGIRWDALMRDRLFRPLGLTHTATLPDDVLRHRAATGHYGDPPQVVAEWSMARSTGPTGLICSTTADVLAFVRLHLDGGSTGDGTRLLSGDSVRAMQTPQVELPSPYPAGRAWGLGWVLGEWDGLATYGHDGSTIGQSAYLRVLPEVDLAICLFANGGNAGALYAELFREIADELAGVSMPAPLLPAETPADVDPADVTGVYERSSTRIEVVERDGGLLLRDRFTGILAGLAERPETEYPLRPLSPGTFVARRPDDGGWIPVAFFTLPDGSRFVHHGGRATPKVS</sequence>
<accession>A0ABQ3PMH0</accession>
<reference evidence="2" key="1">
    <citation type="submission" date="2024-05" db="EMBL/GenBank/DDBJ databases">
        <title>Whole genome shotgun sequence of Streptomyces hydrogenans NBRC 13475.</title>
        <authorList>
            <person name="Komaki H."/>
            <person name="Tamura T."/>
        </authorList>
    </citation>
    <scope>NUCLEOTIDE SEQUENCE</scope>
    <source>
        <strain evidence="2">NBRC 13475</strain>
    </source>
</reference>
<dbReference type="InterPro" id="IPR012338">
    <property type="entry name" value="Beta-lactam/transpept-like"/>
</dbReference>
<keyword evidence="3" id="KW-1185">Reference proteome</keyword>
<dbReference type="Gene3D" id="3.40.710.10">
    <property type="entry name" value="DD-peptidase/beta-lactamase superfamily"/>
    <property type="match status" value="1"/>
</dbReference>
<protein>
    <recommendedName>
        <fullName evidence="1">Beta-lactamase-related domain-containing protein</fullName>
    </recommendedName>
</protein>
<dbReference type="RefSeq" id="WP_190221615.1">
    <property type="nucleotide sequence ID" value="NZ_BNBS01000003.1"/>
</dbReference>
<evidence type="ECO:0000313" key="2">
    <source>
        <dbReference type="EMBL" id="GHI26216.1"/>
    </source>
</evidence>
<dbReference type="SUPFAM" id="SSF56601">
    <property type="entry name" value="beta-lactamase/transpeptidase-like"/>
    <property type="match status" value="1"/>
</dbReference>
<dbReference type="Proteomes" id="UP001052739">
    <property type="component" value="Unassembled WGS sequence"/>
</dbReference>
<dbReference type="EMBL" id="BNDW01000102">
    <property type="protein sequence ID" value="GHI26216.1"/>
    <property type="molecule type" value="Genomic_DNA"/>
</dbReference>
<evidence type="ECO:0000313" key="3">
    <source>
        <dbReference type="Proteomes" id="UP001052739"/>
    </source>
</evidence>
<name>A0ABQ3PMH0_9ACTN</name>
<comment type="caution">
    <text evidence="2">The sequence shown here is derived from an EMBL/GenBank/DDBJ whole genome shotgun (WGS) entry which is preliminary data.</text>
</comment>
<dbReference type="Pfam" id="PF00144">
    <property type="entry name" value="Beta-lactamase"/>
    <property type="match status" value="1"/>
</dbReference>
<organism evidence="2 3">
    <name type="scientific">Streptomyces hydrogenans</name>
    <dbReference type="NCBI Taxonomy" id="1873719"/>
    <lineage>
        <taxon>Bacteria</taxon>
        <taxon>Bacillati</taxon>
        <taxon>Actinomycetota</taxon>
        <taxon>Actinomycetes</taxon>
        <taxon>Kitasatosporales</taxon>
        <taxon>Streptomycetaceae</taxon>
        <taxon>Streptomyces</taxon>
    </lineage>
</organism>
<gene>
    <name evidence="2" type="ORF">Shyd_75870</name>
</gene>
<evidence type="ECO:0000259" key="1">
    <source>
        <dbReference type="Pfam" id="PF00144"/>
    </source>
</evidence>
<proteinExistence type="predicted"/>